<dbReference type="AlphaFoldDB" id="A0A6N9R340"/>
<proteinExistence type="predicted"/>
<gene>
    <name evidence="1" type="primary">cas7e</name>
    <name evidence="1" type="ORF">GKZ75_12640</name>
</gene>
<dbReference type="NCBIfam" id="TIGR01869">
    <property type="entry name" value="casC_Cse4"/>
    <property type="match status" value="1"/>
</dbReference>
<dbReference type="Pfam" id="PF09344">
    <property type="entry name" value="Cas_CT1975"/>
    <property type="match status" value="1"/>
</dbReference>
<dbReference type="EMBL" id="WMHZ01000025">
    <property type="protein sequence ID" value="NDO79041.1"/>
    <property type="molecule type" value="Genomic_DNA"/>
</dbReference>
<dbReference type="RefSeq" id="WP_162230331.1">
    <property type="nucleotide sequence ID" value="NZ_WMHZ01000025.1"/>
</dbReference>
<dbReference type="Proteomes" id="UP000471026">
    <property type="component" value="Unassembled WGS sequence"/>
</dbReference>
<protein>
    <submittedName>
        <fullName evidence="1">Type I-E CRISPR-associated protein Cas7/Cse4/CasC</fullName>
    </submittedName>
</protein>
<accession>A0A6N9R340</accession>
<evidence type="ECO:0000313" key="1">
    <source>
        <dbReference type="EMBL" id="NDO79041.1"/>
    </source>
</evidence>
<dbReference type="InterPro" id="IPR010148">
    <property type="entry name" value="CRISPR-assoc_prot_CT1975"/>
</dbReference>
<organism evidence="1 2">
    <name type="scientific">Kocuria marina subsp. indica</name>
    <dbReference type="NCBI Taxonomy" id="1049583"/>
    <lineage>
        <taxon>Bacteria</taxon>
        <taxon>Bacillati</taxon>
        <taxon>Actinomycetota</taxon>
        <taxon>Actinomycetes</taxon>
        <taxon>Micrococcales</taxon>
        <taxon>Micrococcaceae</taxon>
        <taxon>Kocuria</taxon>
    </lineage>
</organism>
<reference evidence="1 2" key="1">
    <citation type="submission" date="2019-11" db="EMBL/GenBank/DDBJ databases">
        <title>Draft genome sequence of Kocuria indica DP-K7, a methyl red degrading Actinobacterium.</title>
        <authorList>
            <person name="Kumaran S."/>
            <person name="Tischler D."/>
            <person name="Ngo A.C.R."/>
            <person name="Schultes F."/>
        </authorList>
    </citation>
    <scope>NUCLEOTIDE SEQUENCE [LARGE SCALE GENOMIC DNA]</scope>
    <source>
        <strain evidence="1 2">DP-K7</strain>
    </source>
</reference>
<sequence>MTTFIDFHALHTLAPNNINRGEDGAPKTAFFGGVQRQRISSQALKAAQRKGFASYLDRSRLGVRTKRVVELVARRMCELDGSLDEATALNRAEKAFTKAGLKISTPKVKKDEDPKAPMAGYLIFLGHHQVDRLAEVLVEKGEAGLGTKKEAQELLDTEHAVDVALFGRMVADDAALNVDAAVQVAHALGVHAAVPDFDYYTAIDDLNRQDEQTGAGMIGTVEMMSSTVYRYATLNVDQLVANLGSVEAAAQAAEAFAATFIESLPSGKQNTFAAHSLPELVAVAVRDRRPVSYVTAFEKPVEVDEGHDRRAEAAAALAREASGVQETYGMVPREEWVMAVPALRAQIEGLGEVRSQPELLAAVRDVVTASAAGTPEDRR</sequence>
<comment type="caution">
    <text evidence="1">The sequence shown here is derived from an EMBL/GenBank/DDBJ whole genome shotgun (WGS) entry which is preliminary data.</text>
</comment>
<name>A0A6N9R340_9MICC</name>
<evidence type="ECO:0000313" key="2">
    <source>
        <dbReference type="Proteomes" id="UP000471026"/>
    </source>
</evidence>